<dbReference type="Proteomes" id="UP001172673">
    <property type="component" value="Unassembled WGS sequence"/>
</dbReference>
<feature type="region of interest" description="Disordered" evidence="1">
    <location>
        <begin position="309"/>
        <end position="342"/>
    </location>
</feature>
<keyword evidence="5" id="KW-1185">Reference proteome</keyword>
<accession>A0AA38X853</accession>
<feature type="compositionally biased region" description="Basic and acidic residues" evidence="1">
    <location>
        <begin position="624"/>
        <end position="633"/>
    </location>
</feature>
<feature type="domain" description="HTH myb-type" evidence="3">
    <location>
        <begin position="635"/>
        <end position="684"/>
    </location>
</feature>
<feature type="region of interest" description="Disordered" evidence="1">
    <location>
        <begin position="262"/>
        <end position="288"/>
    </location>
</feature>
<evidence type="ECO:0000259" key="3">
    <source>
        <dbReference type="PROSITE" id="PS51294"/>
    </source>
</evidence>
<organism evidence="4 5">
    <name type="scientific">Cladophialophora chaetospira</name>
    <dbReference type="NCBI Taxonomy" id="386627"/>
    <lineage>
        <taxon>Eukaryota</taxon>
        <taxon>Fungi</taxon>
        <taxon>Dikarya</taxon>
        <taxon>Ascomycota</taxon>
        <taxon>Pezizomycotina</taxon>
        <taxon>Eurotiomycetes</taxon>
        <taxon>Chaetothyriomycetidae</taxon>
        <taxon>Chaetothyriales</taxon>
        <taxon>Herpotrichiellaceae</taxon>
        <taxon>Cladophialophora</taxon>
    </lineage>
</organism>
<feature type="domain" description="Myb-like" evidence="2">
    <location>
        <begin position="631"/>
        <end position="680"/>
    </location>
</feature>
<dbReference type="InterPro" id="IPR009057">
    <property type="entry name" value="Homeodomain-like_sf"/>
</dbReference>
<feature type="compositionally biased region" description="Polar residues" evidence="1">
    <location>
        <begin position="379"/>
        <end position="390"/>
    </location>
</feature>
<feature type="region of interest" description="Disordered" evidence="1">
    <location>
        <begin position="362"/>
        <end position="390"/>
    </location>
</feature>
<name>A0AA38X853_9EURO</name>
<comment type="caution">
    <text evidence="4">The sequence shown here is derived from an EMBL/GenBank/DDBJ whole genome shotgun (WGS) entry which is preliminary data.</text>
</comment>
<dbReference type="CDD" id="cd00167">
    <property type="entry name" value="SANT"/>
    <property type="match status" value="1"/>
</dbReference>
<sequence length="691" mass="76443">MDNIIFEDPSKLQKASKRNLVGSLTQPLPHRDELPSATGVEETRELFCSPADFATRAGGIDPMLQAADNSTAVEVRAGLPMTSILPGDMQRQEAQHKAGMDPNGFTEMTDGSWKLSSLCRDFVLDPSTIQNSIGDHDSLFSTPEPDPEINLEVRDSLPCVPAQEIAIGHDEHEEGDRAQRRLTTLSTDPREVSTSPQLASHSTSPLLDSMISRSLSAQQVGLPDIEPGTGFPGQQQSSPTPPPDQGEETWAARSNIVREQSEYDSRVILRGNSTGPSQWERPSAKESRACEARQTRAINALSRTTFALEDDNEQQLASQPRQDAPQRMMAEPKASARVSRKPLTKSLRPEVIIPRRHYLALSKQKSPLNGDRPAELGSHATSRKSSANQSHTLWEVASSAGHKRQHFDDGDLLSLGSHHRRIKHSFDLVTGADVLSQLEKADVVAHSSKETRDESDWEQQVSVAPVSVQSLDDVDDNLTDSDRTRRGSAGKIAEHDLETQRCSLKANTVGNDTTTSCDIPTSSMRMKVQQVMPADAAFVTIFVDDPVELRTLLESPADWARSCGLSSTYTTMTNVTVSPTQRQAWLVTATLSWIDGFVHRGRGCRTRSKRSCSTNGDTGSAYRSSDDEKEPRGMKRGHWTRKEDDNLRDWKRKGRPWSWILDQFPERTEAAVKSRWFVVLAPRATSADTRT</sequence>
<dbReference type="InterPro" id="IPR001005">
    <property type="entry name" value="SANT/Myb"/>
</dbReference>
<feature type="compositionally biased region" description="Polar residues" evidence="1">
    <location>
        <begin position="611"/>
        <end position="623"/>
    </location>
</feature>
<feature type="region of interest" description="Disordered" evidence="1">
    <location>
        <begin position="446"/>
        <end position="465"/>
    </location>
</feature>
<dbReference type="SUPFAM" id="SSF46689">
    <property type="entry name" value="Homeodomain-like"/>
    <property type="match status" value="1"/>
</dbReference>
<evidence type="ECO:0000313" key="4">
    <source>
        <dbReference type="EMBL" id="KAJ9608539.1"/>
    </source>
</evidence>
<evidence type="ECO:0000313" key="5">
    <source>
        <dbReference type="Proteomes" id="UP001172673"/>
    </source>
</evidence>
<dbReference type="InterPro" id="IPR017930">
    <property type="entry name" value="Myb_dom"/>
</dbReference>
<feature type="region of interest" description="Disordered" evidence="1">
    <location>
        <begin position="184"/>
        <end position="205"/>
    </location>
</feature>
<feature type="region of interest" description="Disordered" evidence="1">
    <location>
        <begin position="221"/>
        <end position="248"/>
    </location>
</feature>
<dbReference type="Gene3D" id="1.10.10.60">
    <property type="entry name" value="Homeodomain-like"/>
    <property type="match status" value="1"/>
</dbReference>
<proteinExistence type="predicted"/>
<reference evidence="4" key="1">
    <citation type="submission" date="2022-10" db="EMBL/GenBank/DDBJ databases">
        <title>Culturing micro-colonial fungi from biological soil crusts in the Mojave desert and describing Neophaeococcomyces mojavensis, and introducing the new genera and species Taxawa tesnikishii.</title>
        <authorList>
            <person name="Kurbessoian T."/>
            <person name="Stajich J.E."/>
        </authorList>
    </citation>
    <scope>NUCLEOTIDE SEQUENCE</scope>
    <source>
        <strain evidence="4">TK_41</strain>
    </source>
</reference>
<dbReference type="PROSITE" id="PS51294">
    <property type="entry name" value="HTH_MYB"/>
    <property type="match status" value="1"/>
</dbReference>
<feature type="region of interest" description="Disordered" evidence="1">
    <location>
        <begin position="1"/>
        <end position="41"/>
    </location>
</feature>
<gene>
    <name evidence="4" type="ORF">H2200_007527</name>
</gene>
<evidence type="ECO:0000259" key="2">
    <source>
        <dbReference type="PROSITE" id="PS50090"/>
    </source>
</evidence>
<evidence type="ECO:0000256" key="1">
    <source>
        <dbReference type="SAM" id="MobiDB-lite"/>
    </source>
</evidence>
<dbReference type="EMBL" id="JAPDRK010000010">
    <property type="protein sequence ID" value="KAJ9608539.1"/>
    <property type="molecule type" value="Genomic_DNA"/>
</dbReference>
<dbReference type="PROSITE" id="PS50090">
    <property type="entry name" value="MYB_LIKE"/>
    <property type="match status" value="1"/>
</dbReference>
<feature type="region of interest" description="Disordered" evidence="1">
    <location>
        <begin position="605"/>
        <end position="640"/>
    </location>
</feature>
<protein>
    <recommendedName>
        <fullName evidence="6">Myb-like domain-containing protein</fullName>
    </recommendedName>
</protein>
<evidence type="ECO:0008006" key="6">
    <source>
        <dbReference type="Google" id="ProtNLM"/>
    </source>
</evidence>
<dbReference type="AlphaFoldDB" id="A0AA38X853"/>